<name>A0A1V4A5W9_9ACTN</name>
<dbReference type="Proteomes" id="UP000190539">
    <property type="component" value="Unassembled WGS sequence"/>
</dbReference>
<dbReference type="AlphaFoldDB" id="A0A1V4A5W9"/>
<keyword evidence="2" id="KW-1185">Reference proteome</keyword>
<dbReference type="EMBL" id="MVFC01000016">
    <property type="protein sequence ID" value="OON77009.1"/>
    <property type="molecule type" value="Genomic_DNA"/>
</dbReference>
<comment type="caution">
    <text evidence="1">The sequence shown here is derived from an EMBL/GenBank/DDBJ whole genome shotgun (WGS) entry which is preliminary data.</text>
</comment>
<gene>
    <name evidence="1" type="ORF">B1H18_19925</name>
</gene>
<evidence type="ECO:0000313" key="1">
    <source>
        <dbReference type="EMBL" id="OON77009.1"/>
    </source>
</evidence>
<protein>
    <submittedName>
        <fullName evidence="1">Uncharacterized protein</fullName>
    </submittedName>
</protein>
<organism evidence="1 2">
    <name type="scientific">Streptomyces tsukubensis</name>
    <dbReference type="NCBI Taxonomy" id="83656"/>
    <lineage>
        <taxon>Bacteria</taxon>
        <taxon>Bacillati</taxon>
        <taxon>Actinomycetota</taxon>
        <taxon>Actinomycetes</taxon>
        <taxon>Kitasatosporales</taxon>
        <taxon>Streptomycetaceae</taxon>
        <taxon>Streptomyces</taxon>
    </lineage>
</organism>
<accession>A0A1V4A5W9</accession>
<reference evidence="1 2" key="1">
    <citation type="submission" date="2017-02" db="EMBL/GenBank/DDBJ databases">
        <title>Draft Genome Sequence of Streptomyces tsukubaensis F601, a Producer of the immunosuppressant tacrolimus FK506.</title>
        <authorList>
            <person name="Zong G."/>
            <person name="Zhong C."/>
            <person name="Fu J."/>
            <person name="Qin R."/>
            <person name="Cao G."/>
        </authorList>
    </citation>
    <scope>NUCLEOTIDE SEQUENCE [LARGE SCALE GENOMIC DNA]</scope>
    <source>
        <strain evidence="1 2">F601</strain>
    </source>
</reference>
<dbReference type="RefSeq" id="WP_077969530.1">
    <property type="nucleotide sequence ID" value="NZ_CP045178.1"/>
</dbReference>
<proteinExistence type="predicted"/>
<evidence type="ECO:0000313" key="2">
    <source>
        <dbReference type="Proteomes" id="UP000190539"/>
    </source>
</evidence>
<dbReference type="OrthoDB" id="4244826at2"/>
<sequence length="168" mass="18291">MIVVTTPAYTPENFYTAGGISRTYIASGSERWESETTELIPLPGAKVEPTVGGPDAPSYGAISVATFTAETLSEADDDNNVLTLDIEFDGVSGNPLDSEKNYRFASTRPSGPGEWSSHTTIRHFRVAPRMNLGTVPIQVKVSNGRNAAERKGRLGVQNWTLRVDRYNI</sequence>